<evidence type="ECO:0000256" key="2">
    <source>
        <dbReference type="SAM" id="SignalP"/>
    </source>
</evidence>
<accession>A0A220MKH6</accession>
<reference evidence="3 4" key="1">
    <citation type="submission" date="2016-11" db="EMBL/GenBank/DDBJ databases">
        <authorList>
            <person name="Jaros S."/>
            <person name="Januszkiewicz K."/>
            <person name="Wedrychowicz H."/>
        </authorList>
    </citation>
    <scope>NUCLEOTIDE SEQUENCE [LARGE SCALE GENOMIC DNA]</scope>
    <source>
        <strain evidence="3 4">NF2</strain>
    </source>
</reference>
<evidence type="ECO:0000313" key="3">
    <source>
        <dbReference type="EMBL" id="ASJ55557.1"/>
    </source>
</evidence>
<feature type="coiled-coil region" evidence="1">
    <location>
        <begin position="115"/>
        <end position="142"/>
    </location>
</feature>
<evidence type="ECO:0000256" key="1">
    <source>
        <dbReference type="SAM" id="Coils"/>
    </source>
</evidence>
<keyword evidence="1" id="KW-0175">Coiled coil</keyword>
<dbReference type="RefSeq" id="WP_088909218.1">
    <property type="nucleotide sequence ID" value="NZ_CP018145.1"/>
</dbReference>
<dbReference type="KEGG" id="bfm:BP422_19605"/>
<organism evidence="3 4">
    <name type="scientific">Brevibacillus formosus</name>
    <dbReference type="NCBI Taxonomy" id="54913"/>
    <lineage>
        <taxon>Bacteria</taxon>
        <taxon>Bacillati</taxon>
        <taxon>Bacillota</taxon>
        <taxon>Bacilli</taxon>
        <taxon>Bacillales</taxon>
        <taxon>Paenibacillaceae</taxon>
        <taxon>Brevibacillus</taxon>
    </lineage>
</organism>
<sequence>MKMWKQGMMTAALVMGLAMPGVTLAQDVSATVAQVIKPTHSHDEHGEKLVKVRHSSNRGVHQKMYMLLLAEKYAPDSVGKWQAVFKERDRLMSEFEALSDDPKWQAKREERKQLINKLNEQVKKGEITNEQMEKQFKEWKDKNMGPKEDRDVRKARIEQMKKAHEAFDSAIESGDTAKIKESLQQMLEQMQANNSRMAERLAMKKK</sequence>
<dbReference type="EMBL" id="CP018145">
    <property type="protein sequence ID" value="ASJ55557.1"/>
    <property type="molecule type" value="Genomic_DNA"/>
</dbReference>
<name>A0A220MKH6_9BACL</name>
<feature type="chain" id="PRO_5039559698" evidence="2">
    <location>
        <begin position="26"/>
        <end position="206"/>
    </location>
</feature>
<evidence type="ECO:0000313" key="4">
    <source>
        <dbReference type="Proteomes" id="UP000197781"/>
    </source>
</evidence>
<gene>
    <name evidence="3" type="ORF">BP422_19605</name>
</gene>
<protein>
    <submittedName>
        <fullName evidence="3">Uncharacterized protein</fullName>
    </submittedName>
</protein>
<dbReference type="AlphaFoldDB" id="A0A220MKH6"/>
<keyword evidence="2" id="KW-0732">Signal</keyword>
<proteinExistence type="predicted"/>
<feature type="signal peptide" evidence="2">
    <location>
        <begin position="1"/>
        <end position="25"/>
    </location>
</feature>
<dbReference type="Proteomes" id="UP000197781">
    <property type="component" value="Chromosome"/>
</dbReference>